<keyword evidence="2" id="KW-0812">Transmembrane</keyword>
<evidence type="ECO:0000256" key="2">
    <source>
        <dbReference type="SAM" id="Phobius"/>
    </source>
</evidence>
<accession>A0ABY5VYM3</accession>
<keyword evidence="2" id="KW-1133">Transmembrane helix</keyword>
<feature type="transmembrane region" description="Helical" evidence="2">
    <location>
        <begin position="207"/>
        <end position="224"/>
    </location>
</feature>
<evidence type="ECO:0000313" key="3">
    <source>
        <dbReference type="EMBL" id="UWP81914.1"/>
    </source>
</evidence>
<evidence type="ECO:0008006" key="5">
    <source>
        <dbReference type="Google" id="ProtNLM"/>
    </source>
</evidence>
<sequence>MTSAPQTDEAEMAPPEATTSTAPGLRDRRAWPKEGFTDAGVGLLFALAAALLTHGLWADPARRALALNPNDQALDEWFLAYATRAYRGDFSLVTGMLNAPDGVNLLANASLIGMGLLFAPVTLAFGVPYTFALLVGVNLAATGIGWYLLFARTVGMHRLAAGIGGAFTAFAPGMVSQSNGHLHMTAAWLVPPIVWCVVKLARERDHVIRRGLLLGGLITAQFFVGEEVLFLAAVTLGLFGLVYAAVARPPLRSVLVGLAVAGGLSTVLLAYPLWLQFHGPQSADGGVFLPDFFSADLLSFTTISPLSLAGSDDAAKLVSGPTEYTAFFGWPVLLVVLGATLWMWRRATVVAAAFTTIMLCLLALGPRVAIDDRQTEQWAPFALLSGLPVIESALPTRFALAAIPLIAYIMAWAVHTAITRTESLGLLVPMVVVAALAPLVPAPLPVQERPAAPRFFTEGYWRGYAPENGTVVPVPLPDPKDPQAMRWAAATGVAFATPQGWFIGPYGRDGRAAVGVSSQPTAQLLKRAAQSGIPPGLGDNDRIALRRDIAHWRASCFVLADWQPNHAVLKDTLDALLGPGERVADVWVWRARS</sequence>
<gene>
    <name evidence="3" type="ORF">Dfulv_43675</name>
</gene>
<feature type="transmembrane region" description="Helical" evidence="2">
    <location>
        <begin position="426"/>
        <end position="444"/>
    </location>
</feature>
<name>A0ABY5VYM3_9ACTN</name>
<feature type="transmembrane region" description="Helical" evidence="2">
    <location>
        <begin position="39"/>
        <end position="58"/>
    </location>
</feature>
<feature type="transmembrane region" description="Helical" evidence="2">
    <location>
        <begin position="394"/>
        <end position="414"/>
    </location>
</feature>
<protein>
    <recommendedName>
        <fullName evidence="5">Glycosyl transferase</fullName>
    </recommendedName>
</protein>
<feature type="transmembrane region" description="Helical" evidence="2">
    <location>
        <begin position="230"/>
        <end position="247"/>
    </location>
</feature>
<feature type="region of interest" description="Disordered" evidence="1">
    <location>
        <begin position="1"/>
        <end position="29"/>
    </location>
</feature>
<feature type="transmembrane region" description="Helical" evidence="2">
    <location>
        <begin position="131"/>
        <end position="150"/>
    </location>
</feature>
<evidence type="ECO:0000313" key="4">
    <source>
        <dbReference type="Proteomes" id="UP001059617"/>
    </source>
</evidence>
<feature type="transmembrane region" description="Helical" evidence="2">
    <location>
        <begin position="324"/>
        <end position="342"/>
    </location>
</feature>
<feature type="transmembrane region" description="Helical" evidence="2">
    <location>
        <begin position="254"/>
        <end position="274"/>
    </location>
</feature>
<keyword evidence="2" id="KW-0472">Membrane</keyword>
<organism evidence="3 4">
    <name type="scientific">Dactylosporangium fulvum</name>
    <dbReference type="NCBI Taxonomy" id="53359"/>
    <lineage>
        <taxon>Bacteria</taxon>
        <taxon>Bacillati</taxon>
        <taxon>Actinomycetota</taxon>
        <taxon>Actinomycetes</taxon>
        <taxon>Micromonosporales</taxon>
        <taxon>Micromonosporaceae</taxon>
        <taxon>Dactylosporangium</taxon>
    </lineage>
</organism>
<dbReference type="EMBL" id="CP073720">
    <property type="protein sequence ID" value="UWP81914.1"/>
    <property type="molecule type" value="Genomic_DNA"/>
</dbReference>
<dbReference type="RefSeq" id="WP_259859692.1">
    <property type="nucleotide sequence ID" value="NZ_BAAAST010000044.1"/>
</dbReference>
<feature type="transmembrane region" description="Helical" evidence="2">
    <location>
        <begin position="349"/>
        <end position="370"/>
    </location>
</feature>
<keyword evidence="4" id="KW-1185">Reference proteome</keyword>
<proteinExistence type="predicted"/>
<dbReference type="Proteomes" id="UP001059617">
    <property type="component" value="Chromosome"/>
</dbReference>
<evidence type="ECO:0000256" key="1">
    <source>
        <dbReference type="SAM" id="MobiDB-lite"/>
    </source>
</evidence>
<feature type="transmembrane region" description="Helical" evidence="2">
    <location>
        <begin position="105"/>
        <end position="125"/>
    </location>
</feature>
<reference evidence="3" key="2">
    <citation type="submission" date="2022-09" db="EMBL/GenBank/DDBJ databases">
        <title>Biosynthetic gene clusters of Dactylosporangioum fulvum.</title>
        <authorList>
            <person name="Caradec T."/>
        </authorList>
    </citation>
    <scope>NUCLEOTIDE SEQUENCE</scope>
    <source>
        <strain evidence="3">NRRL B-16292</strain>
    </source>
</reference>
<reference evidence="3" key="1">
    <citation type="submission" date="2021-04" db="EMBL/GenBank/DDBJ databases">
        <authorList>
            <person name="Hartkoorn R.C."/>
            <person name="Beaudoing E."/>
            <person name="Hot D."/>
        </authorList>
    </citation>
    <scope>NUCLEOTIDE SEQUENCE</scope>
    <source>
        <strain evidence="3">NRRL B-16292</strain>
    </source>
</reference>